<dbReference type="Proteomes" id="UP000054495">
    <property type="component" value="Unassembled WGS sequence"/>
</dbReference>
<evidence type="ECO:0000313" key="2">
    <source>
        <dbReference type="EMBL" id="EPB73148.1"/>
    </source>
</evidence>
<dbReference type="EMBL" id="KE125004">
    <property type="protein sequence ID" value="EPB73148.1"/>
    <property type="molecule type" value="Genomic_DNA"/>
</dbReference>
<reference evidence="2 3" key="1">
    <citation type="submission" date="2013-05" db="EMBL/GenBank/DDBJ databases">
        <title>Draft genome of the parasitic nematode Anyclostoma ceylanicum.</title>
        <authorList>
            <person name="Mitreva M."/>
        </authorList>
    </citation>
    <scope>NUCLEOTIDE SEQUENCE [LARGE SCALE GENOMIC DNA]</scope>
</reference>
<gene>
    <name evidence="2" type="ORF">ANCCEY_07769</name>
</gene>
<name>A0A0D6LPK8_9BILA</name>
<accession>A0A0D6LPK8</accession>
<dbReference type="AlphaFoldDB" id="A0A0D6LPK8"/>
<organism evidence="2 3">
    <name type="scientific">Ancylostoma ceylanicum</name>
    <dbReference type="NCBI Taxonomy" id="53326"/>
    <lineage>
        <taxon>Eukaryota</taxon>
        <taxon>Metazoa</taxon>
        <taxon>Ecdysozoa</taxon>
        <taxon>Nematoda</taxon>
        <taxon>Chromadorea</taxon>
        <taxon>Rhabditida</taxon>
        <taxon>Rhabditina</taxon>
        <taxon>Rhabditomorpha</taxon>
        <taxon>Strongyloidea</taxon>
        <taxon>Ancylostomatidae</taxon>
        <taxon>Ancylostomatinae</taxon>
        <taxon>Ancylostoma</taxon>
    </lineage>
</organism>
<keyword evidence="3" id="KW-1185">Reference proteome</keyword>
<evidence type="ECO:0000256" key="1">
    <source>
        <dbReference type="SAM" id="MobiDB-lite"/>
    </source>
</evidence>
<protein>
    <submittedName>
        <fullName evidence="2">Uncharacterized protein</fullName>
    </submittedName>
</protein>
<feature type="compositionally biased region" description="Basic and acidic residues" evidence="1">
    <location>
        <begin position="51"/>
        <end position="60"/>
    </location>
</feature>
<evidence type="ECO:0000313" key="3">
    <source>
        <dbReference type="Proteomes" id="UP000054495"/>
    </source>
</evidence>
<sequence>MVDTMAAITDAVVRRMHHALMAMATDMVDMAAMEVTATEATDTRNSAHIRLRQDSPDKIM</sequence>
<proteinExistence type="predicted"/>
<feature type="region of interest" description="Disordered" evidence="1">
    <location>
        <begin position="39"/>
        <end position="60"/>
    </location>
</feature>